<evidence type="ECO:0000313" key="10">
    <source>
        <dbReference type="EMBL" id="UYQ95725.1"/>
    </source>
</evidence>
<accession>A0ABY6J8B4</accession>
<organism evidence="10 11">
    <name type="scientific">Chitinophaga horti</name>
    <dbReference type="NCBI Taxonomy" id="2920382"/>
    <lineage>
        <taxon>Bacteria</taxon>
        <taxon>Pseudomonadati</taxon>
        <taxon>Bacteroidota</taxon>
        <taxon>Chitinophagia</taxon>
        <taxon>Chitinophagales</taxon>
        <taxon>Chitinophagaceae</taxon>
        <taxon>Chitinophaga</taxon>
    </lineage>
</organism>
<evidence type="ECO:0000256" key="7">
    <source>
        <dbReference type="ARBA" id="ARBA00023235"/>
    </source>
</evidence>
<gene>
    <name evidence="10" type="ORF">MKQ68_11490</name>
</gene>
<name>A0ABY6J8B4_9BACT</name>
<dbReference type="RefSeq" id="WP_264283415.1">
    <property type="nucleotide sequence ID" value="NZ_CP107006.1"/>
</dbReference>
<reference evidence="10" key="1">
    <citation type="submission" date="2022-10" db="EMBL/GenBank/DDBJ databases">
        <title>Chitinophaga sp. nov., isolated from soil.</title>
        <authorList>
            <person name="Jeon C.O."/>
        </authorList>
    </citation>
    <scope>NUCLEOTIDE SEQUENCE</scope>
    <source>
        <strain evidence="10">R8</strain>
    </source>
</reference>
<evidence type="ECO:0000256" key="5">
    <source>
        <dbReference type="ARBA" id="ARBA00022989"/>
    </source>
</evidence>
<evidence type="ECO:0000259" key="9">
    <source>
        <dbReference type="Pfam" id="PF18916"/>
    </source>
</evidence>
<evidence type="ECO:0000256" key="3">
    <source>
        <dbReference type="ARBA" id="ARBA00022692"/>
    </source>
</evidence>
<evidence type="ECO:0000256" key="4">
    <source>
        <dbReference type="ARBA" id="ARBA00022746"/>
    </source>
</evidence>
<feature type="transmembrane region" description="Helical" evidence="8">
    <location>
        <begin position="133"/>
        <end position="150"/>
    </location>
</feature>
<comment type="pathway">
    <text evidence="2">Carotenoid biosynthesis.</text>
</comment>
<evidence type="ECO:0000256" key="8">
    <source>
        <dbReference type="SAM" id="Phobius"/>
    </source>
</evidence>
<comment type="subcellular location">
    <subcellularLocation>
        <location evidence="1">Membrane</location>
        <topology evidence="1">Multi-pass membrane protein</topology>
    </subcellularLocation>
</comment>
<feature type="transmembrane region" description="Helical" evidence="8">
    <location>
        <begin position="162"/>
        <end position="183"/>
    </location>
</feature>
<sequence>MLTSYTYLLVNFFAVVICFIFSFDKRIQFHHHFGAFLKAAIIVGIPFIAWDVWFTHHGIWWFNDTYLTGFRIAGLPVEEWLFFVCIPFACLFTYHCLNKFFDLTWANAFNNIIVFATCIICIVAALLYRDRMYTLVTAVATVVAVLYLHFVARVAWVGQASLVYLLLMPGFFAVNGVLTGTGLEGAVVNYNPAGFLGIRMGTIPVEDAVYGYTQFLLNVYFYKMFTRTVSSAHPPVQQMGA</sequence>
<keyword evidence="6 8" id="KW-0472">Membrane</keyword>
<protein>
    <submittedName>
        <fullName evidence="10">Lycopene cyclase domain-containing protein</fullName>
    </submittedName>
</protein>
<keyword evidence="3 8" id="KW-0812">Transmembrane</keyword>
<dbReference type="NCBIfam" id="TIGR03462">
    <property type="entry name" value="CarR_dom_SF"/>
    <property type="match status" value="1"/>
</dbReference>
<feature type="transmembrane region" description="Helical" evidence="8">
    <location>
        <begin position="109"/>
        <end position="127"/>
    </location>
</feature>
<dbReference type="EMBL" id="CP107006">
    <property type="protein sequence ID" value="UYQ95725.1"/>
    <property type="molecule type" value="Genomic_DNA"/>
</dbReference>
<feature type="transmembrane region" description="Helical" evidence="8">
    <location>
        <begin position="80"/>
        <end position="97"/>
    </location>
</feature>
<feature type="domain" description="Lycopene cyclase" evidence="9">
    <location>
        <begin position="5"/>
        <end position="97"/>
    </location>
</feature>
<dbReference type="InterPro" id="IPR017825">
    <property type="entry name" value="Lycopene_cyclase_dom"/>
</dbReference>
<evidence type="ECO:0000256" key="2">
    <source>
        <dbReference type="ARBA" id="ARBA00004829"/>
    </source>
</evidence>
<evidence type="ECO:0000256" key="1">
    <source>
        <dbReference type="ARBA" id="ARBA00004141"/>
    </source>
</evidence>
<keyword evidence="7" id="KW-0413">Isomerase</keyword>
<keyword evidence="4" id="KW-0125">Carotenoid biosynthesis</keyword>
<keyword evidence="5 8" id="KW-1133">Transmembrane helix</keyword>
<evidence type="ECO:0000256" key="6">
    <source>
        <dbReference type="ARBA" id="ARBA00023136"/>
    </source>
</evidence>
<feature type="transmembrane region" description="Helical" evidence="8">
    <location>
        <begin position="35"/>
        <end position="60"/>
    </location>
</feature>
<evidence type="ECO:0000313" key="11">
    <source>
        <dbReference type="Proteomes" id="UP001162741"/>
    </source>
</evidence>
<dbReference type="Pfam" id="PF18916">
    <property type="entry name" value="Lycopene_cyc"/>
    <property type="match status" value="2"/>
</dbReference>
<keyword evidence="11" id="KW-1185">Reference proteome</keyword>
<proteinExistence type="predicted"/>
<dbReference type="Proteomes" id="UP001162741">
    <property type="component" value="Chromosome"/>
</dbReference>
<feature type="transmembrane region" description="Helical" evidence="8">
    <location>
        <begin position="6"/>
        <end position="23"/>
    </location>
</feature>
<feature type="domain" description="Lycopene cyclase" evidence="9">
    <location>
        <begin position="131"/>
        <end position="225"/>
    </location>
</feature>